<dbReference type="InterPro" id="IPR032675">
    <property type="entry name" value="LRR_dom_sf"/>
</dbReference>
<sequence length="525" mass="61942">MSSLPSELKYEICSYFHQVRHIKTLEQLRDVSVEWHNAVTRYLFESVSNLQRYLSERKTTPRHYRCNPDEIKKHRKIVEKISIYEDDFDHYSYPPHQFMKKYPILRSIEITCNHSNIGDIISLVQLNQQIESLSFQDWSAQMEFDITDFGPLRNLKTLKMNRFRIPVQIFDVLDHLPTLEEFDVSTHKALEFDILDLVSRRLSTDQQSTYPDMRSLKIEYKKPGFLNEFLSLGCIQWIFPNLQKLSYLTVENDREEIEEPEPEETFILDSPFVGLASQFQELTKFSLLYLTQYSARSIGQYMPNLVHLTVHGYEIINKRWMIRGYQYILTENKLPNLETLIFDFDYSGDHQGMEIFKINPYERESEPLSITNAIRVNLPTLKRLGFGRLMLNLHILFIIEQLPRLESLSIALHSLGGIETLIDTHCIPNLFVLDITISRLSQDPLSLTLLLKIFPSVRIFRIYSMSLPYLKYLKKRYPNIVFTDGLRLDDPKRIRIDSLYLTLPDGQVDSLVRFLVRHSNNRNIQ</sequence>
<dbReference type="Proteomes" id="UP001150538">
    <property type="component" value="Unassembled WGS sequence"/>
</dbReference>
<accession>A0A9W8DT54</accession>
<proteinExistence type="predicted"/>
<keyword evidence="2" id="KW-1185">Reference proteome</keyword>
<dbReference type="PANTHER" id="PTHR38926:SF72">
    <property type="entry name" value="IM:7136021-RELATED"/>
    <property type="match status" value="1"/>
</dbReference>
<dbReference type="AlphaFoldDB" id="A0A9W8DT54"/>
<dbReference type="PANTHER" id="PTHR38926">
    <property type="entry name" value="F-BOX DOMAIN CONTAINING PROTEIN, EXPRESSED"/>
    <property type="match status" value="1"/>
</dbReference>
<protein>
    <recommendedName>
        <fullName evidence="3">F-box domain-containing protein</fullName>
    </recommendedName>
</protein>
<dbReference type="Gene3D" id="3.80.10.10">
    <property type="entry name" value="Ribonuclease Inhibitor"/>
    <property type="match status" value="2"/>
</dbReference>
<gene>
    <name evidence="1" type="ORF">H4219_003117</name>
</gene>
<name>A0A9W8DT54_9FUNG</name>
<comment type="caution">
    <text evidence="1">The sequence shown here is derived from an EMBL/GenBank/DDBJ whole genome shotgun (WGS) entry which is preliminary data.</text>
</comment>
<organism evidence="1 2">
    <name type="scientific">Mycoemilia scoparia</name>
    <dbReference type="NCBI Taxonomy" id="417184"/>
    <lineage>
        <taxon>Eukaryota</taxon>
        <taxon>Fungi</taxon>
        <taxon>Fungi incertae sedis</taxon>
        <taxon>Zoopagomycota</taxon>
        <taxon>Kickxellomycotina</taxon>
        <taxon>Kickxellomycetes</taxon>
        <taxon>Kickxellales</taxon>
        <taxon>Kickxellaceae</taxon>
        <taxon>Mycoemilia</taxon>
    </lineage>
</organism>
<evidence type="ECO:0000313" key="2">
    <source>
        <dbReference type="Proteomes" id="UP001150538"/>
    </source>
</evidence>
<evidence type="ECO:0008006" key="3">
    <source>
        <dbReference type="Google" id="ProtNLM"/>
    </source>
</evidence>
<dbReference type="SUPFAM" id="SSF52047">
    <property type="entry name" value="RNI-like"/>
    <property type="match status" value="1"/>
</dbReference>
<reference evidence="1" key="1">
    <citation type="submission" date="2022-07" db="EMBL/GenBank/DDBJ databases">
        <title>Phylogenomic reconstructions and comparative analyses of Kickxellomycotina fungi.</title>
        <authorList>
            <person name="Reynolds N.K."/>
            <person name="Stajich J.E."/>
            <person name="Barry K."/>
            <person name="Grigoriev I.V."/>
            <person name="Crous P."/>
            <person name="Smith M.E."/>
        </authorList>
    </citation>
    <scope>NUCLEOTIDE SEQUENCE</scope>
    <source>
        <strain evidence="1">NBRC 100468</strain>
    </source>
</reference>
<evidence type="ECO:0000313" key="1">
    <source>
        <dbReference type="EMBL" id="KAJ1917603.1"/>
    </source>
</evidence>
<dbReference type="EMBL" id="JANBPU010000067">
    <property type="protein sequence ID" value="KAJ1917603.1"/>
    <property type="molecule type" value="Genomic_DNA"/>
</dbReference>